<dbReference type="Gene3D" id="3.30.930.30">
    <property type="match status" value="1"/>
</dbReference>
<gene>
    <name evidence="6" type="ordered locus">SE_0732</name>
</gene>
<proteinExistence type="inferred from homology"/>
<dbReference type="GO" id="GO:0006310">
    <property type="term" value="P:DNA recombination"/>
    <property type="evidence" value="ECO:0007669"/>
    <property type="project" value="InterPro"/>
</dbReference>
<evidence type="ECO:0000256" key="4">
    <source>
        <dbReference type="ARBA" id="ARBA00031709"/>
    </source>
</evidence>
<dbReference type="GO" id="GO:0003677">
    <property type="term" value="F:DNA binding"/>
    <property type="evidence" value="ECO:0007669"/>
    <property type="project" value="InterPro"/>
</dbReference>
<evidence type="ECO:0000256" key="5">
    <source>
        <dbReference type="SAM" id="MobiDB-lite"/>
    </source>
</evidence>
<sequence length="83" mass="9952">MHFEIVPITEDGRLSAKDVVGNKKALASFQDKFNEYVNERGYELEQGTSRELTNRQHDQVNSYKQKTEYHKKEYERRYKIQPI</sequence>
<evidence type="ECO:0000256" key="3">
    <source>
        <dbReference type="ARBA" id="ARBA00029953"/>
    </source>
</evidence>
<dbReference type="HOGENOM" id="CLU_169038_0_0_9"/>
<name>A0A0H2VH64_STAES</name>
<evidence type="ECO:0000313" key="7">
    <source>
        <dbReference type="Proteomes" id="UP000001411"/>
    </source>
</evidence>
<comment type="function">
    <text evidence="1">The interaction of the RSA site and the PRE protein may not only serves a function in plasmid maintenance, but may also contributes to the distribution of small antibiotic resistance plasmids among Gram-positive bacteria.</text>
</comment>
<dbReference type="Proteomes" id="UP000001411">
    <property type="component" value="Chromosome"/>
</dbReference>
<reference evidence="6 7" key="1">
    <citation type="journal article" date="2003" name="Mol. Microbiol.">
        <title>Genome-based analysis of virulence genes in a non-biofilm-forming Staphylococcus epidermidis strain (ATCC 12228).</title>
        <authorList>
            <person name="Zhang Y.Q."/>
            <person name="Ren S.X."/>
            <person name="Li H.L."/>
            <person name="Wang Y.X."/>
            <person name="Fu G."/>
            <person name="Yang J."/>
            <person name="Qin Z.Q."/>
            <person name="Miao Y.G."/>
            <person name="Wang W.Y."/>
            <person name="Chen R.S."/>
            <person name="Shen Y."/>
            <person name="Chen Z."/>
            <person name="Yuan Z.H."/>
            <person name="Zhao G.P."/>
            <person name="Qu D."/>
            <person name="Danchin A."/>
            <person name="Wen Y.M."/>
        </authorList>
    </citation>
    <scope>NUCLEOTIDE SEQUENCE [LARGE SCALE GENOMIC DNA]</scope>
    <source>
        <strain evidence="7">ATCC 12228 / FDA PCI 1200</strain>
    </source>
</reference>
<protein>
    <recommendedName>
        <fullName evidence="4">Mobilization protein</fullName>
    </recommendedName>
    <alternativeName>
        <fullName evidence="3">Plasmid recombinase</fullName>
    </alternativeName>
</protein>
<dbReference type="AlphaFoldDB" id="A0A0H2VH64"/>
<evidence type="ECO:0000256" key="2">
    <source>
        <dbReference type="ARBA" id="ARBA00010657"/>
    </source>
</evidence>
<dbReference type="Pfam" id="PF01076">
    <property type="entry name" value="Mob_Pre"/>
    <property type="match status" value="1"/>
</dbReference>
<accession>A0A0H2VH64</accession>
<dbReference type="EMBL" id="AE015929">
    <property type="protein sequence ID" value="AAO04329.1"/>
    <property type="molecule type" value="Genomic_DNA"/>
</dbReference>
<comment type="similarity">
    <text evidence="2">Belongs to the plasmid mobilization pre family.</text>
</comment>
<dbReference type="OrthoDB" id="9800759at2"/>
<evidence type="ECO:0000313" key="6">
    <source>
        <dbReference type="EMBL" id="AAO04329.1"/>
    </source>
</evidence>
<dbReference type="KEGG" id="sep:SE_0732"/>
<evidence type="ECO:0000256" key="1">
    <source>
        <dbReference type="ARBA" id="ARBA00002445"/>
    </source>
</evidence>
<dbReference type="PATRIC" id="fig|176280.10.peg.706"/>
<dbReference type="InterPro" id="IPR001668">
    <property type="entry name" value="Mob_Pre"/>
</dbReference>
<organism evidence="6 7">
    <name type="scientific">Staphylococcus epidermidis (strain ATCC 12228 / FDA PCI 1200)</name>
    <dbReference type="NCBI Taxonomy" id="176280"/>
    <lineage>
        <taxon>Bacteria</taxon>
        <taxon>Bacillati</taxon>
        <taxon>Bacillota</taxon>
        <taxon>Bacilli</taxon>
        <taxon>Bacillales</taxon>
        <taxon>Staphylococcaceae</taxon>
        <taxon>Staphylococcus</taxon>
    </lineage>
</organism>
<feature type="region of interest" description="Disordered" evidence="5">
    <location>
        <begin position="47"/>
        <end position="66"/>
    </location>
</feature>
<dbReference type="CDD" id="cd17242">
    <property type="entry name" value="MobM_relaxase"/>
    <property type="match status" value="1"/>
</dbReference>